<accession>A0A7S8C6M8</accession>
<protein>
    <submittedName>
        <fullName evidence="3">LysM peptidoglycan-binding domain-containing protein</fullName>
    </submittedName>
</protein>
<reference evidence="3 4" key="1">
    <citation type="submission" date="2020-06" db="EMBL/GenBank/DDBJ databases">
        <title>Genome sequence of 2 isolates from Red Sea Mangroves.</title>
        <authorList>
            <person name="Sefrji F."/>
            <person name="Michoud G."/>
            <person name="Merlino G."/>
            <person name="Daffonchio D."/>
        </authorList>
    </citation>
    <scope>NUCLEOTIDE SEQUENCE [LARGE SCALE GENOMIC DNA]</scope>
    <source>
        <strain evidence="3 4">R1DC25</strain>
    </source>
</reference>
<feature type="region of interest" description="Disordered" evidence="1">
    <location>
        <begin position="1"/>
        <end position="60"/>
    </location>
</feature>
<proteinExistence type="predicted"/>
<dbReference type="EMBL" id="CP058214">
    <property type="protein sequence ID" value="QPC44388.1"/>
    <property type="molecule type" value="Genomic_DNA"/>
</dbReference>
<feature type="compositionally biased region" description="Low complexity" evidence="1">
    <location>
        <begin position="20"/>
        <end position="32"/>
    </location>
</feature>
<keyword evidence="4" id="KW-1185">Reference proteome</keyword>
<dbReference type="InterPro" id="IPR036779">
    <property type="entry name" value="LysM_dom_sf"/>
</dbReference>
<gene>
    <name evidence="3" type="ORF">HW532_17800</name>
</gene>
<evidence type="ECO:0000313" key="4">
    <source>
        <dbReference type="Proteomes" id="UP000593594"/>
    </source>
</evidence>
<evidence type="ECO:0000313" key="3">
    <source>
        <dbReference type="EMBL" id="QPC44388.1"/>
    </source>
</evidence>
<dbReference type="SUPFAM" id="SSF54106">
    <property type="entry name" value="LysM domain"/>
    <property type="match status" value="1"/>
</dbReference>
<dbReference type="PROSITE" id="PS51782">
    <property type="entry name" value="LYSM"/>
    <property type="match status" value="1"/>
</dbReference>
<organism evidence="3 4">
    <name type="scientific">Kaustia mangrovi</name>
    <dbReference type="NCBI Taxonomy" id="2593653"/>
    <lineage>
        <taxon>Bacteria</taxon>
        <taxon>Pseudomonadati</taxon>
        <taxon>Pseudomonadota</taxon>
        <taxon>Alphaproteobacteria</taxon>
        <taxon>Hyphomicrobiales</taxon>
        <taxon>Parvibaculaceae</taxon>
        <taxon>Kaustia</taxon>
    </lineage>
</organism>
<name>A0A7S8C6M8_9HYPH</name>
<evidence type="ECO:0000259" key="2">
    <source>
        <dbReference type="PROSITE" id="PS51782"/>
    </source>
</evidence>
<dbReference type="AlphaFoldDB" id="A0A7S8C6M8"/>
<dbReference type="Proteomes" id="UP000593594">
    <property type="component" value="Chromosome"/>
</dbReference>
<dbReference type="SMART" id="SM00257">
    <property type="entry name" value="LysM"/>
    <property type="match status" value="1"/>
</dbReference>
<feature type="domain" description="LysM" evidence="2">
    <location>
        <begin position="60"/>
        <end position="106"/>
    </location>
</feature>
<dbReference type="InterPro" id="IPR018392">
    <property type="entry name" value="LysM"/>
</dbReference>
<sequence length="205" mass="21837">MSGDLVTIDRDGRYTDPTMASDQDAQSAADFSDAIDEARQQASQNADGGSEQPPAEEETAYVVVQPGDSLWSIAERAGVDPSELSYGYNQQFADPDLIHPGEIVFVKGGDLVTASSSDTPSNFDEAVQSINGQLSLHGPFAEGSPEANDEHVLGAIVEYLESLPEDQRAAVAEVLAQHDWGSQAANDRVDEQLDKARDQLGISAT</sequence>
<dbReference type="Gene3D" id="3.10.350.10">
    <property type="entry name" value="LysM domain"/>
    <property type="match status" value="1"/>
</dbReference>
<dbReference type="RefSeq" id="WP_213161758.1">
    <property type="nucleotide sequence ID" value="NZ_CP058214.1"/>
</dbReference>
<evidence type="ECO:0000256" key="1">
    <source>
        <dbReference type="SAM" id="MobiDB-lite"/>
    </source>
</evidence>
<dbReference type="KEGG" id="kmn:HW532_17800"/>
<dbReference type="Pfam" id="PF01476">
    <property type="entry name" value="LysM"/>
    <property type="match status" value="1"/>
</dbReference>
<dbReference type="CDD" id="cd00118">
    <property type="entry name" value="LysM"/>
    <property type="match status" value="1"/>
</dbReference>